<evidence type="ECO:0000256" key="1">
    <source>
        <dbReference type="ARBA" id="ARBA00022741"/>
    </source>
</evidence>
<keyword evidence="2" id="KW-0067">ATP-binding</keyword>
<feature type="domain" description="Helicase C-terminal" evidence="5">
    <location>
        <begin position="278"/>
        <end position="430"/>
    </location>
</feature>
<evidence type="ECO:0000259" key="4">
    <source>
        <dbReference type="PROSITE" id="PS51192"/>
    </source>
</evidence>
<dbReference type="GO" id="GO:0003676">
    <property type="term" value="F:nucleic acid binding"/>
    <property type="evidence" value="ECO:0007669"/>
    <property type="project" value="InterPro"/>
</dbReference>
<dbReference type="PROSITE" id="PS51192">
    <property type="entry name" value="HELICASE_ATP_BIND_1"/>
    <property type="match status" value="1"/>
</dbReference>
<dbReference type="Pfam" id="PF09369">
    <property type="entry name" value="MZB"/>
    <property type="match status" value="1"/>
</dbReference>
<dbReference type="Gene3D" id="3.40.50.300">
    <property type="entry name" value="P-loop containing nucleotide triphosphate hydrolases"/>
    <property type="match status" value="2"/>
</dbReference>
<dbReference type="GO" id="GO:0006289">
    <property type="term" value="P:nucleotide-excision repair"/>
    <property type="evidence" value="ECO:0007669"/>
    <property type="project" value="TreeGrafter"/>
</dbReference>
<comment type="caution">
    <text evidence="6">The sequence shown here is derived from an EMBL/GenBank/DDBJ whole genome shotgun (WGS) entry which is preliminary data.</text>
</comment>
<dbReference type="InterPro" id="IPR027417">
    <property type="entry name" value="P-loop_NTPase"/>
</dbReference>
<evidence type="ECO:0000313" key="7">
    <source>
        <dbReference type="Proteomes" id="UP000318834"/>
    </source>
</evidence>
<dbReference type="InterPro" id="IPR014001">
    <property type="entry name" value="Helicase_ATP-bd"/>
</dbReference>
<dbReference type="InterPro" id="IPR022307">
    <property type="entry name" value="Helicase_put_actinobac"/>
</dbReference>
<dbReference type="SMART" id="SM00487">
    <property type="entry name" value="DEXDc"/>
    <property type="match status" value="1"/>
</dbReference>
<proteinExistence type="predicted"/>
<evidence type="ECO:0000256" key="2">
    <source>
        <dbReference type="ARBA" id="ARBA00022840"/>
    </source>
</evidence>
<dbReference type="CDD" id="cd17923">
    <property type="entry name" value="DEXHc_Hrq1-like"/>
    <property type="match status" value="1"/>
</dbReference>
<keyword evidence="6" id="KW-0347">Helicase</keyword>
<dbReference type="SMART" id="SM00490">
    <property type="entry name" value="HELICc"/>
    <property type="match status" value="1"/>
</dbReference>
<dbReference type="InterPro" id="IPR011545">
    <property type="entry name" value="DEAD/DEAH_box_helicase_dom"/>
</dbReference>
<dbReference type="GO" id="GO:0036297">
    <property type="term" value="P:interstrand cross-link repair"/>
    <property type="evidence" value="ECO:0007669"/>
    <property type="project" value="TreeGrafter"/>
</dbReference>
<dbReference type="InterPro" id="IPR055227">
    <property type="entry name" value="HRQ1_WHD"/>
</dbReference>
<dbReference type="Proteomes" id="UP000318834">
    <property type="component" value="Unassembled WGS sequence"/>
</dbReference>
<dbReference type="PROSITE" id="PS51194">
    <property type="entry name" value="HELICASE_CTER"/>
    <property type="match status" value="1"/>
</dbReference>
<dbReference type="GO" id="GO:0005524">
    <property type="term" value="F:ATP binding"/>
    <property type="evidence" value="ECO:0007669"/>
    <property type="project" value="UniProtKB-KW"/>
</dbReference>
<dbReference type="CDD" id="cd18797">
    <property type="entry name" value="SF2_C_Hrq"/>
    <property type="match status" value="1"/>
</dbReference>
<sequence>MDVRAFLEELKRQPGYDGQVVYERFVPPRTARYAELSPPLPPALLESLQTQGITRLYTHQVEAVAAVRQHRHVVVVTPTASGKTLCYNLPVLETLLTDPDTRALYLFPTKALAQDQADALAEFGLPNLTCDTYDGDTPSAQRRTIRERAQIILTNPDMLHLGILPQHYRWANFFRHLRYVVIDDVHIYRGVFGSNVANILRRLRRVCRLHGADPVFICTSATIANPAEFVSALLSVPVTVVDADGSPGGPRWFVFWNPPIIDPARAHRRSSYSEATALFVELIRAEVRTIVFAQARKITELIYRYARMELEAHAPQLAGRISAYRAGYLPEERRAIERRLFSGDLLGVASTSALELGIDVGTLDAALLVGYPGSIASTWQRAGRAGRGTDDALVVLIALEDALDQYLMRNPEYLLARPSEHAVIDPENPYILAAHLRCAAAELPLWDRDVELFGPRTLEIARILEEHGELGRRRDRWYWIKPGYPAQDVEVRTASGNPFRIFDESRHRLVGTVDAARAFEQVHPGAVYLHQGEVYVVRQLDLTRRVASVVPGDADYYTQPRSTTDLDILESHKQRPWGPTTVFFGDVEVTTQVNAFARKRLFSEEVLGEEPLDLPEQRLQTTAVWFAIPAQLEARVRRQGLDLAGGIHAVEHAAIGVLPLFAMCDRWDLGGVSYPAYPELGAPAIFIYEGHPGGVGIVEKGYELLDELMAATLRTIEACPCEAGCPSCIQSPKCGNMNEPLDKAAAIFLLRGLLGEGTSLQSAVTSQQPKNRPRRHEPRAPRR</sequence>
<dbReference type="Pfam" id="PF00271">
    <property type="entry name" value="Helicase_C"/>
    <property type="match status" value="1"/>
</dbReference>
<keyword evidence="6" id="KW-0378">Hydrolase</keyword>
<evidence type="ECO:0000259" key="5">
    <source>
        <dbReference type="PROSITE" id="PS51194"/>
    </source>
</evidence>
<keyword evidence="1" id="KW-0547">Nucleotide-binding</keyword>
<feature type="compositionally biased region" description="Polar residues" evidence="3">
    <location>
        <begin position="760"/>
        <end position="770"/>
    </location>
</feature>
<dbReference type="NCBIfam" id="TIGR03817">
    <property type="entry name" value="DECH_helic"/>
    <property type="match status" value="1"/>
</dbReference>
<gene>
    <name evidence="6" type="ORF">E6H05_12990</name>
</gene>
<dbReference type="GO" id="GO:0043138">
    <property type="term" value="F:3'-5' DNA helicase activity"/>
    <property type="evidence" value="ECO:0007669"/>
    <property type="project" value="TreeGrafter"/>
</dbReference>
<dbReference type="PANTHER" id="PTHR47957:SF3">
    <property type="entry name" value="ATP-DEPENDENT HELICASE HRQ1"/>
    <property type="match status" value="1"/>
</dbReference>
<dbReference type="InterPro" id="IPR018973">
    <property type="entry name" value="MZB"/>
</dbReference>
<dbReference type="Pfam" id="PF22982">
    <property type="entry name" value="WHD_HRQ1"/>
    <property type="match status" value="1"/>
</dbReference>
<organism evidence="6 7">
    <name type="scientific">Candidatus Segetimicrobium genomatis</name>
    <dbReference type="NCBI Taxonomy" id="2569760"/>
    <lineage>
        <taxon>Bacteria</taxon>
        <taxon>Bacillati</taxon>
        <taxon>Candidatus Sysuimicrobiota</taxon>
        <taxon>Candidatus Sysuimicrobiia</taxon>
        <taxon>Candidatus Sysuimicrobiales</taxon>
        <taxon>Candidatus Segetimicrobiaceae</taxon>
        <taxon>Candidatus Segetimicrobium</taxon>
    </lineage>
</organism>
<dbReference type="InterPro" id="IPR001650">
    <property type="entry name" value="Helicase_C-like"/>
</dbReference>
<evidence type="ECO:0000256" key="3">
    <source>
        <dbReference type="SAM" id="MobiDB-lite"/>
    </source>
</evidence>
<accession>A0A537IIE8</accession>
<dbReference type="EMBL" id="VBAP01000122">
    <property type="protein sequence ID" value="TMI71089.1"/>
    <property type="molecule type" value="Genomic_DNA"/>
</dbReference>
<dbReference type="SUPFAM" id="SSF52540">
    <property type="entry name" value="P-loop containing nucleoside triphosphate hydrolases"/>
    <property type="match status" value="2"/>
</dbReference>
<evidence type="ECO:0000313" key="6">
    <source>
        <dbReference type="EMBL" id="TMI71089.1"/>
    </source>
</evidence>
<dbReference type="AlphaFoldDB" id="A0A537IIE8"/>
<feature type="region of interest" description="Disordered" evidence="3">
    <location>
        <begin position="760"/>
        <end position="783"/>
    </location>
</feature>
<feature type="domain" description="Helicase ATP-binding" evidence="4">
    <location>
        <begin position="64"/>
        <end position="241"/>
    </location>
</feature>
<dbReference type="PANTHER" id="PTHR47957">
    <property type="entry name" value="ATP-DEPENDENT HELICASE HRQ1"/>
    <property type="match status" value="1"/>
</dbReference>
<protein>
    <submittedName>
        <fullName evidence="6">DEAD/DEAH box helicase</fullName>
    </submittedName>
</protein>
<dbReference type="Pfam" id="PF00270">
    <property type="entry name" value="DEAD"/>
    <property type="match status" value="1"/>
</dbReference>
<reference evidence="6 7" key="1">
    <citation type="journal article" date="2019" name="Nat. Microbiol.">
        <title>Mediterranean grassland soil C-N compound turnover is dependent on rainfall and depth, and is mediated by genomically divergent microorganisms.</title>
        <authorList>
            <person name="Diamond S."/>
            <person name="Andeer P.F."/>
            <person name="Li Z."/>
            <person name="Crits-Christoph A."/>
            <person name="Burstein D."/>
            <person name="Anantharaman K."/>
            <person name="Lane K.R."/>
            <person name="Thomas B.C."/>
            <person name="Pan C."/>
            <person name="Northen T.R."/>
            <person name="Banfield J.F."/>
        </authorList>
    </citation>
    <scope>NUCLEOTIDE SEQUENCE [LARGE SCALE GENOMIC DNA]</scope>
    <source>
        <strain evidence="6">NP_8</strain>
    </source>
</reference>
<name>A0A537IIE8_9BACT</name>